<dbReference type="AlphaFoldDB" id="A0A0A8BAD9"/>
<evidence type="ECO:0000256" key="1">
    <source>
        <dbReference type="SAM" id="Phobius"/>
    </source>
</evidence>
<evidence type="ECO:0000313" key="3">
    <source>
        <dbReference type="Proteomes" id="UP000031121"/>
    </source>
</evidence>
<feature type="transmembrane region" description="Helical" evidence="1">
    <location>
        <begin position="164"/>
        <end position="184"/>
    </location>
</feature>
<evidence type="ECO:0008006" key="4">
    <source>
        <dbReference type="Google" id="ProtNLM"/>
    </source>
</evidence>
<keyword evidence="3" id="KW-1185">Reference proteome</keyword>
<keyword evidence="1" id="KW-0472">Membrane</keyword>
<dbReference type="KEGG" id="cbac:JI75_04705"/>
<keyword evidence="1" id="KW-1133">Transmembrane helix</keyword>
<organism evidence="2 3">
    <name type="scientific">Berryella intestinalis</name>
    <dbReference type="NCBI Taxonomy" id="1531429"/>
    <lineage>
        <taxon>Bacteria</taxon>
        <taxon>Bacillati</taxon>
        <taxon>Actinomycetota</taxon>
        <taxon>Coriobacteriia</taxon>
        <taxon>Eggerthellales</taxon>
        <taxon>Eggerthellaceae</taxon>
        <taxon>Berryella</taxon>
    </lineage>
</organism>
<feature type="transmembrane region" description="Helical" evidence="1">
    <location>
        <begin position="134"/>
        <end position="157"/>
    </location>
</feature>
<feature type="transmembrane region" description="Helical" evidence="1">
    <location>
        <begin position="28"/>
        <end position="46"/>
    </location>
</feature>
<dbReference type="Proteomes" id="UP000031121">
    <property type="component" value="Chromosome"/>
</dbReference>
<feature type="transmembrane region" description="Helical" evidence="1">
    <location>
        <begin position="58"/>
        <end position="77"/>
    </location>
</feature>
<reference evidence="2 3" key="2">
    <citation type="journal article" date="2015" name="Genome Announc.">
        <title>Complete Genome Sequence of Coriobacteriaceae Strain 68-1-3, a Novel Mucus-Degrading Isolate from the Swine Intestinal Tract.</title>
        <authorList>
            <person name="Looft T."/>
            <person name="Bayles D.O."/>
            <person name="Alt D.P."/>
            <person name="Stanton T.B."/>
        </authorList>
    </citation>
    <scope>NUCLEOTIDE SEQUENCE [LARGE SCALE GENOMIC DNA]</scope>
    <source>
        <strain evidence="2 3">68-1-3</strain>
    </source>
</reference>
<name>A0A0A8BAD9_9ACTN</name>
<gene>
    <name evidence="2" type="ORF">JI75_04705</name>
</gene>
<protein>
    <recommendedName>
        <fullName evidence="4">Histidine kinase N-terminal 7TM region domain-containing protein</fullName>
    </recommendedName>
</protein>
<dbReference type="HOGENOM" id="CLU_036063_0_0_11"/>
<evidence type="ECO:0000313" key="2">
    <source>
        <dbReference type="EMBL" id="AJC12072.1"/>
    </source>
</evidence>
<feature type="transmembrane region" description="Helical" evidence="1">
    <location>
        <begin position="196"/>
        <end position="215"/>
    </location>
</feature>
<accession>A0A0A8BAD9</accession>
<reference evidence="3" key="1">
    <citation type="submission" date="2014-08" db="EMBL/GenBank/DDBJ databases">
        <title>Coriobacteriaceae sp. complete genome.</title>
        <authorList>
            <person name="Looft T."/>
            <person name="Bayles D.O."/>
            <person name="Stanton T.B."/>
        </authorList>
    </citation>
    <scope>NUCLEOTIDE SEQUENCE [LARGE SCALE GENOMIC DNA]</scope>
    <source>
        <strain evidence="3">68-1-3</strain>
    </source>
</reference>
<proteinExistence type="predicted"/>
<dbReference type="STRING" id="1531429.JI75_04705"/>
<sequence>MVISVLALTFWGVSLYYRCSDKIIRRRLVTIASLFIAWLVLVMVKYESDSPSVARLCWYAFYIPLLLTPALCLSMAFRAAALDRLVAVRIVKAALFAASTVIALFILANDTHHLAFVFDATEAGWNSSYTYGPLYWLASSLIIVMFLSFAAVLAFAGRKRIRRIALLVAVFVFVGLAYHALYVLRHTFAVGSNFSLTYIVLISLALELCLDFGLLPSFIMYEKAFSGLPLDARILSRKGRTIYETARSKPAPALDALLPAYLEGGPDEAVFRDEDDPDKAFHLKRLSGGYVLLAEDVSEINRSRTRLERIHTSLIRQNEVLKRERNLKESLHQSERERELLESIDASLRDTVESIGALLDQAETMKTSESQEERRKVLTMVRMLVAYCKRKGGLVLAERDGDDFGIERLRVIMNETAGDLRSVGIECAALVETEAPLSAATMNTLYDCFYDFVIKAFFCENPVVMLFLTDRSEGSVELRALLEFDGGEDATHSEWCAELRRTLDQRNVAYRLTADEGAVKLAVIAESGRSAS</sequence>
<keyword evidence="1" id="KW-0812">Transmembrane</keyword>
<dbReference type="EMBL" id="CP009302">
    <property type="protein sequence ID" value="AJC12072.1"/>
    <property type="molecule type" value="Genomic_DNA"/>
</dbReference>
<feature type="transmembrane region" description="Helical" evidence="1">
    <location>
        <begin position="89"/>
        <end position="108"/>
    </location>
</feature>